<protein>
    <submittedName>
        <fullName evidence="1">Uncharacterized protein</fullName>
    </submittedName>
</protein>
<keyword evidence="2" id="KW-1185">Reference proteome</keyword>
<accession>A0AAD6CMR8</accession>
<reference evidence="1 2" key="1">
    <citation type="journal article" date="2023" name="IMA Fungus">
        <title>Comparative genomic study of the Penicillium genus elucidates a diverse pangenome and 15 lateral gene transfer events.</title>
        <authorList>
            <person name="Petersen C."/>
            <person name="Sorensen T."/>
            <person name="Nielsen M.R."/>
            <person name="Sondergaard T.E."/>
            <person name="Sorensen J.L."/>
            <person name="Fitzpatrick D.A."/>
            <person name="Frisvad J.C."/>
            <person name="Nielsen K.L."/>
        </authorList>
    </citation>
    <scope>NUCLEOTIDE SEQUENCE [LARGE SCALE GENOMIC DNA]</scope>
    <source>
        <strain evidence="1 2">IBT 35679</strain>
    </source>
</reference>
<name>A0AAD6CMR8_9EURO</name>
<proteinExistence type="predicted"/>
<dbReference type="EMBL" id="JAQIZZ010000008">
    <property type="protein sequence ID" value="KAJ5526374.1"/>
    <property type="molecule type" value="Genomic_DNA"/>
</dbReference>
<evidence type="ECO:0000313" key="2">
    <source>
        <dbReference type="Proteomes" id="UP001220324"/>
    </source>
</evidence>
<dbReference type="Proteomes" id="UP001220324">
    <property type="component" value="Unassembled WGS sequence"/>
</dbReference>
<comment type="caution">
    <text evidence="1">The sequence shown here is derived from an EMBL/GenBank/DDBJ whole genome shotgun (WGS) entry which is preliminary data.</text>
</comment>
<organism evidence="1 2">
    <name type="scientific">Penicillium frequentans</name>
    <dbReference type="NCBI Taxonomy" id="3151616"/>
    <lineage>
        <taxon>Eukaryota</taxon>
        <taxon>Fungi</taxon>
        <taxon>Dikarya</taxon>
        <taxon>Ascomycota</taxon>
        <taxon>Pezizomycotina</taxon>
        <taxon>Eurotiomycetes</taxon>
        <taxon>Eurotiomycetidae</taxon>
        <taxon>Eurotiales</taxon>
        <taxon>Aspergillaceae</taxon>
        <taxon>Penicillium</taxon>
    </lineage>
</organism>
<sequence>MLLMEAKNRIHPSNVGVGATPGLTLVMTNILRRTTAVLASEQGAVGATFLACTDTKRSSPAVEVGAGSLDAGSQALEGVAATAIAGVCVERVGGCQRSVADQENGREKILELHG</sequence>
<gene>
    <name evidence="1" type="ORF">N7494_013024</name>
</gene>
<evidence type="ECO:0000313" key="1">
    <source>
        <dbReference type="EMBL" id="KAJ5526374.1"/>
    </source>
</evidence>
<dbReference type="AlphaFoldDB" id="A0AAD6CMR8"/>